<dbReference type="InterPro" id="IPR047801">
    <property type="entry name" value="Peptidase_C45"/>
</dbReference>
<feature type="domain" description="Peptidase C45 hydrolase" evidence="1">
    <location>
        <begin position="108"/>
        <end position="328"/>
    </location>
</feature>
<dbReference type="InterPro" id="IPR047794">
    <property type="entry name" value="C45_proenzyme-like"/>
</dbReference>
<dbReference type="Proteomes" id="UP000238541">
    <property type="component" value="Unassembled WGS sequence"/>
</dbReference>
<dbReference type="Pfam" id="PF03417">
    <property type="entry name" value="AAT"/>
    <property type="match status" value="1"/>
</dbReference>
<name>A0A2S6FNL1_9PSED</name>
<proteinExistence type="predicted"/>
<dbReference type="RefSeq" id="WP_104448116.1">
    <property type="nucleotide sequence ID" value="NZ_JBLZZR010000218.1"/>
</dbReference>
<dbReference type="AlphaFoldDB" id="A0A2S6FNL1"/>
<organism evidence="2 3">
    <name type="scientific">Pseudomonas laurylsulfatiphila</name>
    <dbReference type="NCBI Taxonomy" id="2011015"/>
    <lineage>
        <taxon>Bacteria</taxon>
        <taxon>Pseudomonadati</taxon>
        <taxon>Pseudomonadota</taxon>
        <taxon>Gammaproteobacteria</taxon>
        <taxon>Pseudomonadales</taxon>
        <taxon>Pseudomonadaceae</taxon>
        <taxon>Pseudomonas</taxon>
    </lineage>
</organism>
<evidence type="ECO:0000313" key="2">
    <source>
        <dbReference type="EMBL" id="PPK39028.1"/>
    </source>
</evidence>
<accession>A0A2S6FNL1</accession>
<sequence>MTLSQIHLEGDAHAIGHGLGVFGRDAVHRHLRPLALWQYLASLAQTPAAAQMRQAVQTAFPRYWQEIEGLAAGLQLPFNEVFMWNCRGDFVHPQSVDGCTTVFGPAGGGTLIAHNEDGLPQLRGSCAFAHVKPESGLAFSSFVYPGSLPGHTLAVNERGLVATVNNIRPASIPAGIPRQILGRATLDAHTLQEAIAIVTRTDRAGAFHHTFGQAGSHRVVSVEASAEGSAIREVRRPGGHSNHLIAPSLNRVPQRITASSGARQRCVDQQLQQVPGDLDADLSLGILRDTSGGHLPVYRTAADDPDDENTLATGVFLISASAVKWRIHTKPDTGRPDIEGVVLNPLGQS</sequence>
<evidence type="ECO:0000313" key="3">
    <source>
        <dbReference type="Proteomes" id="UP000238541"/>
    </source>
</evidence>
<dbReference type="PANTHER" id="PTHR34180">
    <property type="entry name" value="PEPTIDASE C45"/>
    <property type="match status" value="1"/>
</dbReference>
<comment type="caution">
    <text evidence="2">The sequence shown here is derived from an EMBL/GenBank/DDBJ whole genome shotgun (WGS) entry which is preliminary data.</text>
</comment>
<dbReference type="EMBL" id="NIRS01000002">
    <property type="protein sequence ID" value="PPK39028.1"/>
    <property type="molecule type" value="Genomic_DNA"/>
</dbReference>
<reference evidence="3" key="1">
    <citation type="submission" date="2017-06" db="EMBL/GenBank/DDBJ databases">
        <authorList>
            <person name="Furmanczyk E.M."/>
        </authorList>
    </citation>
    <scope>NUCLEOTIDE SEQUENCE [LARGE SCALE GENOMIC DNA]</scope>
    <source>
        <strain evidence="3">AP3_16</strain>
    </source>
</reference>
<protein>
    <submittedName>
        <fullName evidence="2">Acyl-CoA--6-aminopenicillanic acid acyl-transferase</fullName>
    </submittedName>
</protein>
<gene>
    <name evidence="2" type="ORF">CD175_05890</name>
</gene>
<keyword evidence="3" id="KW-1185">Reference proteome</keyword>
<dbReference type="InterPro" id="IPR005079">
    <property type="entry name" value="Peptidase_C45_hydrolase"/>
</dbReference>
<dbReference type="NCBIfam" id="NF040521">
    <property type="entry name" value="C45_proenzyme"/>
    <property type="match status" value="1"/>
</dbReference>
<keyword evidence="2" id="KW-0808">Transferase</keyword>
<dbReference type="PANTHER" id="PTHR34180:SF1">
    <property type="entry name" value="BETA-ALANYL-DOPAMINE_CARCININE HYDROLASE"/>
    <property type="match status" value="1"/>
</dbReference>
<dbReference type="GO" id="GO:0016740">
    <property type="term" value="F:transferase activity"/>
    <property type="evidence" value="ECO:0007669"/>
    <property type="project" value="UniProtKB-KW"/>
</dbReference>
<dbReference type="Gene3D" id="3.60.60.10">
    <property type="entry name" value="Penicillin V Acylase, Chain A"/>
    <property type="match status" value="1"/>
</dbReference>
<evidence type="ECO:0000259" key="1">
    <source>
        <dbReference type="Pfam" id="PF03417"/>
    </source>
</evidence>